<protein>
    <recommendedName>
        <fullName evidence="3">DUF1788 domain-containing protein</fullName>
    </recommendedName>
</protein>
<dbReference type="EMBL" id="BAABHB010000002">
    <property type="protein sequence ID" value="GAA4399036.1"/>
    <property type="molecule type" value="Genomic_DNA"/>
</dbReference>
<name>A0ABP8K0Z1_9BACT</name>
<dbReference type="InterPro" id="IPR014858">
    <property type="entry name" value="BrxB"/>
</dbReference>
<dbReference type="Proteomes" id="UP001500936">
    <property type="component" value="Unassembled WGS sequence"/>
</dbReference>
<reference evidence="2" key="1">
    <citation type="journal article" date="2019" name="Int. J. Syst. Evol. Microbiol.">
        <title>The Global Catalogue of Microorganisms (GCM) 10K type strain sequencing project: providing services to taxonomists for standard genome sequencing and annotation.</title>
        <authorList>
            <consortium name="The Broad Institute Genomics Platform"/>
            <consortium name="The Broad Institute Genome Sequencing Center for Infectious Disease"/>
            <person name="Wu L."/>
            <person name="Ma J."/>
        </authorList>
    </citation>
    <scope>NUCLEOTIDE SEQUENCE [LARGE SCALE GENOMIC DNA]</scope>
    <source>
        <strain evidence="2">JCM 17925</strain>
    </source>
</reference>
<gene>
    <name evidence="1" type="ORF">GCM10023187_10330</name>
</gene>
<comment type="caution">
    <text evidence="1">The sequence shown here is derived from an EMBL/GenBank/DDBJ whole genome shotgun (WGS) entry which is preliminary data.</text>
</comment>
<accession>A0ABP8K0Z1</accession>
<evidence type="ECO:0000313" key="2">
    <source>
        <dbReference type="Proteomes" id="UP001500936"/>
    </source>
</evidence>
<dbReference type="Pfam" id="PF08747">
    <property type="entry name" value="BrxB"/>
    <property type="match status" value="1"/>
</dbReference>
<dbReference type="RefSeq" id="WP_345264631.1">
    <property type="nucleotide sequence ID" value="NZ_BAABHB010000002.1"/>
</dbReference>
<sequence length="205" mass="23917">MTTMTDTFEKLYQKLTDATFQDPATGNLFFPVYLFTYDPTQEYAVRTQIDALGDRLLRPYGQNEVLIVNLFEQLLAYLRSDQYGDETLLDLILDKERDEGFTGDVEELLRQKAGESAFIAFVANHIRTYLQLPAKLPRVFVLLHGFGSLYPLLRVSSFLNKFEKYVDGYKLLVFYPGSYRQQQYVLFNQLHDEHLYRAVHLNAML</sequence>
<proteinExistence type="predicted"/>
<evidence type="ECO:0000313" key="1">
    <source>
        <dbReference type="EMBL" id="GAA4399036.1"/>
    </source>
</evidence>
<evidence type="ECO:0008006" key="3">
    <source>
        <dbReference type="Google" id="ProtNLM"/>
    </source>
</evidence>
<organism evidence="1 2">
    <name type="scientific">Nibrella viscosa</name>
    <dbReference type="NCBI Taxonomy" id="1084524"/>
    <lineage>
        <taxon>Bacteria</taxon>
        <taxon>Pseudomonadati</taxon>
        <taxon>Bacteroidota</taxon>
        <taxon>Cytophagia</taxon>
        <taxon>Cytophagales</taxon>
        <taxon>Spirosomataceae</taxon>
        <taxon>Nibrella</taxon>
    </lineage>
</organism>
<keyword evidence="2" id="KW-1185">Reference proteome</keyword>